<evidence type="ECO:0000313" key="3">
    <source>
        <dbReference type="Proteomes" id="UP000008810"/>
    </source>
</evidence>
<dbReference type="Proteomes" id="UP000008810">
    <property type="component" value="Chromosome 1"/>
</dbReference>
<accession>A0A2K2DLG7</accession>
<protein>
    <submittedName>
        <fullName evidence="1 2">Uncharacterized protein</fullName>
    </submittedName>
</protein>
<dbReference type="Gramene" id="PNT75127">
    <property type="protein sequence ID" value="PNT75127"/>
    <property type="gene ID" value="BRADI_1g27854v3"/>
</dbReference>
<keyword evidence="3" id="KW-1185">Reference proteome</keyword>
<gene>
    <name evidence="1" type="ORF">BRADI_1g27854v3</name>
</gene>
<dbReference type="InParanoid" id="A0A2K2DLG7"/>
<reference evidence="1" key="2">
    <citation type="submission" date="2017-06" db="EMBL/GenBank/DDBJ databases">
        <title>WGS assembly of Brachypodium distachyon.</title>
        <authorList>
            <consortium name="The International Brachypodium Initiative"/>
            <person name="Lucas S."/>
            <person name="Harmon-Smith M."/>
            <person name="Lail K."/>
            <person name="Tice H."/>
            <person name="Grimwood J."/>
            <person name="Bruce D."/>
            <person name="Barry K."/>
            <person name="Shu S."/>
            <person name="Lindquist E."/>
            <person name="Wang M."/>
            <person name="Pitluck S."/>
            <person name="Vogel J.P."/>
            <person name="Garvin D.F."/>
            <person name="Mockler T.C."/>
            <person name="Schmutz J."/>
            <person name="Rokhsar D."/>
            <person name="Bevan M.W."/>
        </authorList>
    </citation>
    <scope>NUCLEOTIDE SEQUENCE</scope>
    <source>
        <strain evidence="1">Bd21</strain>
    </source>
</reference>
<proteinExistence type="predicted"/>
<reference evidence="1 2" key="1">
    <citation type="journal article" date="2010" name="Nature">
        <title>Genome sequencing and analysis of the model grass Brachypodium distachyon.</title>
        <authorList>
            <consortium name="International Brachypodium Initiative"/>
        </authorList>
    </citation>
    <scope>NUCLEOTIDE SEQUENCE [LARGE SCALE GENOMIC DNA]</scope>
    <source>
        <strain evidence="1 2">Bd21</strain>
    </source>
</reference>
<dbReference type="EMBL" id="CM000880">
    <property type="protein sequence ID" value="PNT75127.1"/>
    <property type="molecule type" value="Genomic_DNA"/>
</dbReference>
<dbReference type="AlphaFoldDB" id="A0A2K2DLG7"/>
<sequence>MDPWGGGGGVGSGLILLHTGAQARVLFGSEDLGYKRGATPSLMVPDTSRQLEATAIAVVHHTATTSLPASLRRSHSRQWARYSSACSSANRSFAAASLRCRSVHAGRAASARQLAPKWSEEDVAEPVVGGRVAGAKASAENLPAPRSVGSTSLPNTTTCFPPPPAAQSTLRGDGLSPVVVHIIELRVLGAPNGGGNGLIFNPWKSGISKLVHLPSLITRRAIKPVHNFELLVFTGSTQPVFKHPYLTRLAYVIHTPHSTHVHVLISGWLYKSILVLVHRCLKRKSFAISLSTYLK</sequence>
<organism evidence="1">
    <name type="scientific">Brachypodium distachyon</name>
    <name type="common">Purple false brome</name>
    <name type="synonym">Trachynia distachya</name>
    <dbReference type="NCBI Taxonomy" id="15368"/>
    <lineage>
        <taxon>Eukaryota</taxon>
        <taxon>Viridiplantae</taxon>
        <taxon>Streptophyta</taxon>
        <taxon>Embryophyta</taxon>
        <taxon>Tracheophyta</taxon>
        <taxon>Spermatophyta</taxon>
        <taxon>Magnoliopsida</taxon>
        <taxon>Liliopsida</taxon>
        <taxon>Poales</taxon>
        <taxon>Poaceae</taxon>
        <taxon>BOP clade</taxon>
        <taxon>Pooideae</taxon>
        <taxon>Stipodae</taxon>
        <taxon>Brachypodieae</taxon>
        <taxon>Brachypodium</taxon>
    </lineage>
</organism>
<evidence type="ECO:0000313" key="1">
    <source>
        <dbReference type="EMBL" id="PNT75127.1"/>
    </source>
</evidence>
<name>A0A2K2DLG7_BRADI</name>
<evidence type="ECO:0000313" key="2">
    <source>
        <dbReference type="EnsemblPlants" id="PNT75127"/>
    </source>
</evidence>
<dbReference type="EnsemblPlants" id="PNT75127">
    <property type="protein sequence ID" value="PNT75127"/>
    <property type="gene ID" value="BRADI_1g27854v3"/>
</dbReference>
<reference evidence="2" key="3">
    <citation type="submission" date="2018-08" db="UniProtKB">
        <authorList>
            <consortium name="EnsemblPlants"/>
        </authorList>
    </citation>
    <scope>IDENTIFICATION</scope>
    <source>
        <strain evidence="2">cv. Bd21</strain>
    </source>
</reference>